<keyword evidence="1" id="KW-1133">Transmembrane helix</keyword>
<keyword evidence="1" id="KW-0472">Membrane</keyword>
<dbReference type="EMBL" id="JBHUGA010000066">
    <property type="protein sequence ID" value="MFD1848044.1"/>
    <property type="molecule type" value="Genomic_DNA"/>
</dbReference>
<dbReference type="Proteomes" id="UP001597307">
    <property type="component" value="Unassembled WGS sequence"/>
</dbReference>
<sequence>MRPPALLQFYPLITRKEALYMDLLNLILAVVVLVLIITAWEATRHTN</sequence>
<keyword evidence="3" id="KW-1185">Reference proteome</keyword>
<dbReference type="RefSeq" id="WP_343879243.1">
    <property type="nucleotide sequence ID" value="NZ_BAAAIJ010000035.1"/>
</dbReference>
<feature type="transmembrane region" description="Helical" evidence="1">
    <location>
        <begin position="20"/>
        <end position="40"/>
    </location>
</feature>
<proteinExistence type="predicted"/>
<accession>A0ABW4QBN1</accession>
<evidence type="ECO:0000313" key="3">
    <source>
        <dbReference type="Proteomes" id="UP001597307"/>
    </source>
</evidence>
<gene>
    <name evidence="2" type="ORF">ACFSFX_15755</name>
</gene>
<keyword evidence="1" id="KW-0812">Transmembrane</keyword>
<comment type="caution">
    <text evidence="2">The sequence shown here is derived from an EMBL/GenBank/DDBJ whole genome shotgun (WGS) entry which is preliminary data.</text>
</comment>
<organism evidence="2 3">
    <name type="scientific">Arthrobacter flavus</name>
    <dbReference type="NCBI Taxonomy" id="95172"/>
    <lineage>
        <taxon>Bacteria</taxon>
        <taxon>Bacillati</taxon>
        <taxon>Actinomycetota</taxon>
        <taxon>Actinomycetes</taxon>
        <taxon>Micrococcales</taxon>
        <taxon>Micrococcaceae</taxon>
        <taxon>Arthrobacter</taxon>
    </lineage>
</organism>
<protein>
    <submittedName>
        <fullName evidence="2">Uncharacterized protein</fullName>
    </submittedName>
</protein>
<evidence type="ECO:0000313" key="2">
    <source>
        <dbReference type="EMBL" id="MFD1848044.1"/>
    </source>
</evidence>
<evidence type="ECO:0000256" key="1">
    <source>
        <dbReference type="SAM" id="Phobius"/>
    </source>
</evidence>
<name>A0ABW4QBN1_9MICC</name>
<reference evidence="3" key="1">
    <citation type="journal article" date="2019" name="Int. J. Syst. Evol. Microbiol.">
        <title>The Global Catalogue of Microorganisms (GCM) 10K type strain sequencing project: providing services to taxonomists for standard genome sequencing and annotation.</title>
        <authorList>
            <consortium name="The Broad Institute Genomics Platform"/>
            <consortium name="The Broad Institute Genome Sequencing Center for Infectious Disease"/>
            <person name="Wu L."/>
            <person name="Ma J."/>
        </authorList>
    </citation>
    <scope>NUCLEOTIDE SEQUENCE [LARGE SCALE GENOMIC DNA]</scope>
    <source>
        <strain evidence="3">JCM 11496</strain>
    </source>
</reference>